<dbReference type="Pfam" id="PF07702">
    <property type="entry name" value="UTRA"/>
    <property type="match status" value="1"/>
</dbReference>
<dbReference type="InterPro" id="IPR011663">
    <property type="entry name" value="UTRA"/>
</dbReference>
<evidence type="ECO:0000256" key="1">
    <source>
        <dbReference type="ARBA" id="ARBA00023015"/>
    </source>
</evidence>
<dbReference type="InterPro" id="IPR050679">
    <property type="entry name" value="Bact_HTH_transcr_reg"/>
</dbReference>
<keyword evidence="1" id="KW-0805">Transcription regulation</keyword>
<sequence>MPRYRPIASAAAEQLRQVISRDFPPGSQLPNEKDLAGRLGVSRNTVREALAQLVLDGLVERRWGVGTIVREPGSQVSLSLLAIKPIRDVIADAGRTPRLAHAAAVPALPPSEIGKALRLGPEEKAWCVERLFCIDDTPAVLLRDYAPMVVRNRQIDLVPLCELNVTIIDLLGEQAGITVDRMEGVLDAVAANGDLADLFRVQQGQPLVRVHQQSLLATGDVVIYTVAHYLAEQVRLSFART</sequence>
<keyword evidence="6" id="KW-1185">Reference proteome</keyword>
<dbReference type="InterPro" id="IPR036388">
    <property type="entry name" value="WH-like_DNA-bd_sf"/>
</dbReference>
<dbReference type="Gene3D" id="3.40.1410.10">
    <property type="entry name" value="Chorismate lyase-like"/>
    <property type="match status" value="1"/>
</dbReference>
<feature type="domain" description="HTH gntR-type" evidence="4">
    <location>
        <begin position="5"/>
        <end position="72"/>
    </location>
</feature>
<keyword evidence="3" id="KW-0804">Transcription</keyword>
<evidence type="ECO:0000259" key="4">
    <source>
        <dbReference type="PROSITE" id="PS50949"/>
    </source>
</evidence>
<protein>
    <submittedName>
        <fullName evidence="5">GntR family transcriptional regulator</fullName>
    </submittedName>
</protein>
<dbReference type="PANTHER" id="PTHR44846">
    <property type="entry name" value="MANNOSYL-D-GLYCERATE TRANSPORT/METABOLISM SYSTEM REPRESSOR MNGR-RELATED"/>
    <property type="match status" value="1"/>
</dbReference>
<dbReference type="Gene3D" id="1.10.10.10">
    <property type="entry name" value="Winged helix-like DNA-binding domain superfamily/Winged helix DNA-binding domain"/>
    <property type="match status" value="1"/>
</dbReference>
<name>A0ABN3HH52_9ACTN</name>
<proteinExistence type="predicted"/>
<dbReference type="SUPFAM" id="SSF64288">
    <property type="entry name" value="Chorismate lyase-like"/>
    <property type="match status" value="1"/>
</dbReference>
<accession>A0ABN3HH52</accession>
<dbReference type="InterPro" id="IPR000524">
    <property type="entry name" value="Tscrpt_reg_HTH_GntR"/>
</dbReference>
<keyword evidence="2" id="KW-0238">DNA-binding</keyword>
<dbReference type="SUPFAM" id="SSF46785">
    <property type="entry name" value="Winged helix' DNA-binding domain"/>
    <property type="match status" value="1"/>
</dbReference>
<gene>
    <name evidence="5" type="ORF">GCM10010170_087130</name>
</gene>
<dbReference type="Proteomes" id="UP001501444">
    <property type="component" value="Unassembled WGS sequence"/>
</dbReference>
<dbReference type="PRINTS" id="PR00035">
    <property type="entry name" value="HTHGNTR"/>
</dbReference>
<dbReference type="SMART" id="SM00345">
    <property type="entry name" value="HTH_GNTR"/>
    <property type="match status" value="1"/>
</dbReference>
<evidence type="ECO:0000256" key="2">
    <source>
        <dbReference type="ARBA" id="ARBA00023125"/>
    </source>
</evidence>
<dbReference type="CDD" id="cd07377">
    <property type="entry name" value="WHTH_GntR"/>
    <property type="match status" value="1"/>
</dbReference>
<evidence type="ECO:0000256" key="3">
    <source>
        <dbReference type="ARBA" id="ARBA00023163"/>
    </source>
</evidence>
<dbReference type="PANTHER" id="PTHR44846:SF1">
    <property type="entry name" value="MANNOSYL-D-GLYCERATE TRANSPORT_METABOLISM SYSTEM REPRESSOR MNGR-RELATED"/>
    <property type="match status" value="1"/>
</dbReference>
<reference evidence="5 6" key="1">
    <citation type="journal article" date="2019" name="Int. J. Syst. Evol. Microbiol.">
        <title>The Global Catalogue of Microorganisms (GCM) 10K type strain sequencing project: providing services to taxonomists for standard genome sequencing and annotation.</title>
        <authorList>
            <consortium name="The Broad Institute Genomics Platform"/>
            <consortium name="The Broad Institute Genome Sequencing Center for Infectious Disease"/>
            <person name="Wu L."/>
            <person name="Ma J."/>
        </authorList>
    </citation>
    <scope>NUCLEOTIDE SEQUENCE [LARGE SCALE GENOMIC DNA]</scope>
    <source>
        <strain evidence="5 6">JCM 3272</strain>
    </source>
</reference>
<evidence type="ECO:0000313" key="5">
    <source>
        <dbReference type="EMBL" id="GAA2380113.1"/>
    </source>
</evidence>
<dbReference type="InterPro" id="IPR028978">
    <property type="entry name" value="Chorismate_lyase_/UTRA_dom_sf"/>
</dbReference>
<dbReference type="PROSITE" id="PS50949">
    <property type="entry name" value="HTH_GNTR"/>
    <property type="match status" value="1"/>
</dbReference>
<dbReference type="SMART" id="SM00866">
    <property type="entry name" value="UTRA"/>
    <property type="match status" value="1"/>
</dbReference>
<comment type="caution">
    <text evidence="5">The sequence shown here is derived from an EMBL/GenBank/DDBJ whole genome shotgun (WGS) entry which is preliminary data.</text>
</comment>
<organism evidence="5 6">
    <name type="scientific">Dactylosporangium salmoneum</name>
    <dbReference type="NCBI Taxonomy" id="53361"/>
    <lineage>
        <taxon>Bacteria</taxon>
        <taxon>Bacillati</taxon>
        <taxon>Actinomycetota</taxon>
        <taxon>Actinomycetes</taxon>
        <taxon>Micromonosporales</taxon>
        <taxon>Micromonosporaceae</taxon>
        <taxon>Dactylosporangium</taxon>
    </lineage>
</organism>
<dbReference type="EMBL" id="BAAARV010000086">
    <property type="protein sequence ID" value="GAA2380113.1"/>
    <property type="molecule type" value="Genomic_DNA"/>
</dbReference>
<dbReference type="Pfam" id="PF00392">
    <property type="entry name" value="GntR"/>
    <property type="match status" value="1"/>
</dbReference>
<evidence type="ECO:0000313" key="6">
    <source>
        <dbReference type="Proteomes" id="UP001501444"/>
    </source>
</evidence>
<dbReference type="InterPro" id="IPR036390">
    <property type="entry name" value="WH_DNA-bd_sf"/>
</dbReference>